<dbReference type="GO" id="GO:0005634">
    <property type="term" value="C:nucleus"/>
    <property type="evidence" value="ECO:0007669"/>
    <property type="project" value="UniProtKB-SubCell"/>
</dbReference>
<dbReference type="PANTHER" id="PTHR47338:SF5">
    <property type="entry name" value="ZN(II)2CYS6 TRANSCRIPTION FACTOR (EUROFUNG)"/>
    <property type="match status" value="1"/>
</dbReference>
<dbReference type="CDD" id="cd00067">
    <property type="entry name" value="GAL4"/>
    <property type="match status" value="1"/>
</dbReference>
<feature type="region of interest" description="Disordered" evidence="6">
    <location>
        <begin position="80"/>
        <end position="152"/>
    </location>
</feature>
<protein>
    <recommendedName>
        <fullName evidence="7">Zn(2)-C6 fungal-type domain-containing protein</fullName>
    </recommendedName>
</protein>
<organism evidence="8 9">
    <name type="scientific">Marasmius oreades</name>
    <name type="common">fairy-ring Marasmius</name>
    <dbReference type="NCBI Taxonomy" id="181124"/>
    <lineage>
        <taxon>Eukaryota</taxon>
        <taxon>Fungi</taxon>
        <taxon>Dikarya</taxon>
        <taxon>Basidiomycota</taxon>
        <taxon>Agaricomycotina</taxon>
        <taxon>Agaricomycetes</taxon>
        <taxon>Agaricomycetidae</taxon>
        <taxon>Agaricales</taxon>
        <taxon>Marasmiineae</taxon>
        <taxon>Marasmiaceae</taxon>
        <taxon>Marasmius</taxon>
    </lineage>
</organism>
<evidence type="ECO:0000256" key="5">
    <source>
        <dbReference type="ARBA" id="ARBA00023242"/>
    </source>
</evidence>
<dbReference type="Gene3D" id="4.10.240.10">
    <property type="entry name" value="Zn(2)-C6 fungal-type DNA-binding domain"/>
    <property type="match status" value="1"/>
</dbReference>
<dbReference type="Proteomes" id="UP001049176">
    <property type="component" value="Chromosome 8"/>
</dbReference>
<feature type="compositionally biased region" description="Pro residues" evidence="6">
    <location>
        <begin position="856"/>
        <end position="868"/>
    </location>
</feature>
<dbReference type="InterPro" id="IPR001138">
    <property type="entry name" value="Zn2Cys6_DnaBD"/>
</dbReference>
<feature type="domain" description="Zn(2)-C6 fungal-type" evidence="7">
    <location>
        <begin position="156"/>
        <end position="189"/>
    </location>
</feature>
<proteinExistence type="predicted"/>
<dbReference type="RefSeq" id="XP_043004765.1">
    <property type="nucleotide sequence ID" value="XM_043157398.1"/>
</dbReference>
<dbReference type="PROSITE" id="PS50048">
    <property type="entry name" value="ZN2_CY6_FUNGAL_2"/>
    <property type="match status" value="1"/>
</dbReference>
<dbReference type="InterPro" id="IPR050815">
    <property type="entry name" value="TF_fung"/>
</dbReference>
<sequence>MFPALASPQDNTYVVDDNQLYHHSSPTYPHLRQYPTPSHFSSYSNTSFYRTSPEGLQQYDFDADVGPSLSRMKGVPSNTVIPSSITAPPPLPPQYIKSQLPLISSPPTPATEGSPDSDSFVPDPPKRKSRQKPKIELAPDQPTTTQGKQRKRVYVACAQCRARKIRCDGAKPVCHNCHQRANGNGECNYDSVPRRRGPDKTPGARQRMARDSRDSDSTIRRRRKRPETSSPTSTVDETRPSLLQPFPIVTDTGHGSISPASTGEYIQSPANYTPVDGMSHPLVSPTQNYSPSPTASQFPIHYEPNYSSMVPIGGTATRAYIRSLDDDDRDSGDNEDVARGPSLSFTKKIWYDSLCSLYAAPHSKYACQLSNSQRDRISQNINDDLRFLFRTSNYWFSFFHLPSFFGSFYDPVKRETIQPSLILAALAVSTFWQSSEIGKGAAGRRHSLRFRDEAQSALEASFNSGWIDESLAQAAWLLALFEICSHPEHSTARSVSAIMMLDAIIRSLALTDVDRNDPQASVFRVGGVPSIGVREQLSLSRTSECGYPSMPNGSYFTASGCSCQSVTLGTHWPQSLEHVPLWAQTPAWDPNWSEAEVKKESCRRLCWSASSLAAGHVSYAVATSSSHPDLFIGDPANYALLFSGESFSRSTSSKDSVWALYDRCFLLWNSCAKMRKSHDVTDAERADFAIKSWLEADNIETALNRHTCGIEKAFLFQGREYLFNTRMCITYEFQRYVPLATSHVSGLFHRKKAEEWLSHQTAVAQRIMNGLHTITGNSGNLLARRPFFTLWFMAQVSRALSLWQCDQSMVLALDVCKAFLPAIDYLSALWPCEEQRRRYDKLRARLDDACKAARVPLPPPPNLTPPNPSSVQSIV</sequence>
<keyword evidence="3" id="KW-0805">Transcription regulation</keyword>
<dbReference type="Pfam" id="PF00172">
    <property type="entry name" value="Zn_clus"/>
    <property type="match status" value="1"/>
</dbReference>
<keyword evidence="2" id="KW-0479">Metal-binding</keyword>
<dbReference type="GeneID" id="66081380"/>
<dbReference type="KEGG" id="more:E1B28_012305"/>
<evidence type="ECO:0000313" key="8">
    <source>
        <dbReference type="EMBL" id="KAG7088294.1"/>
    </source>
</evidence>
<accession>A0A9P7UQM6</accession>
<evidence type="ECO:0000256" key="4">
    <source>
        <dbReference type="ARBA" id="ARBA00023163"/>
    </source>
</evidence>
<feature type="region of interest" description="Disordered" evidence="6">
    <location>
        <begin position="179"/>
        <end position="243"/>
    </location>
</feature>
<dbReference type="PANTHER" id="PTHR47338">
    <property type="entry name" value="ZN(II)2CYS6 TRANSCRIPTION FACTOR (EUROFUNG)-RELATED"/>
    <property type="match status" value="1"/>
</dbReference>
<comment type="subcellular location">
    <subcellularLocation>
        <location evidence="1">Nucleus</location>
    </subcellularLocation>
</comment>
<dbReference type="CDD" id="cd12148">
    <property type="entry name" value="fungal_TF_MHR"/>
    <property type="match status" value="1"/>
</dbReference>
<evidence type="ECO:0000256" key="1">
    <source>
        <dbReference type="ARBA" id="ARBA00004123"/>
    </source>
</evidence>
<keyword evidence="5" id="KW-0539">Nucleus</keyword>
<keyword evidence="4" id="KW-0804">Transcription</keyword>
<evidence type="ECO:0000313" key="9">
    <source>
        <dbReference type="Proteomes" id="UP001049176"/>
    </source>
</evidence>
<name>A0A9P7UQM6_9AGAR</name>
<feature type="compositionally biased region" description="Basic and acidic residues" evidence="6">
    <location>
        <begin position="208"/>
        <end position="219"/>
    </location>
</feature>
<dbReference type="GO" id="GO:0000981">
    <property type="term" value="F:DNA-binding transcription factor activity, RNA polymerase II-specific"/>
    <property type="evidence" value="ECO:0007669"/>
    <property type="project" value="InterPro"/>
</dbReference>
<dbReference type="AlphaFoldDB" id="A0A9P7UQM6"/>
<dbReference type="EMBL" id="CM032188">
    <property type="protein sequence ID" value="KAG7088294.1"/>
    <property type="molecule type" value="Genomic_DNA"/>
</dbReference>
<keyword evidence="9" id="KW-1185">Reference proteome</keyword>
<evidence type="ECO:0000256" key="6">
    <source>
        <dbReference type="SAM" id="MobiDB-lite"/>
    </source>
</evidence>
<dbReference type="GO" id="GO:0008270">
    <property type="term" value="F:zinc ion binding"/>
    <property type="evidence" value="ECO:0007669"/>
    <property type="project" value="InterPro"/>
</dbReference>
<evidence type="ECO:0000259" key="7">
    <source>
        <dbReference type="PROSITE" id="PS50048"/>
    </source>
</evidence>
<dbReference type="SMART" id="SM00066">
    <property type="entry name" value="GAL4"/>
    <property type="match status" value="1"/>
</dbReference>
<comment type="caution">
    <text evidence="8">The sequence shown here is derived from an EMBL/GenBank/DDBJ whole genome shotgun (WGS) entry which is preliminary data.</text>
</comment>
<dbReference type="OrthoDB" id="2123952at2759"/>
<evidence type="ECO:0000256" key="2">
    <source>
        <dbReference type="ARBA" id="ARBA00022723"/>
    </source>
</evidence>
<dbReference type="InterPro" id="IPR036864">
    <property type="entry name" value="Zn2-C6_fun-type_DNA-bd_sf"/>
</dbReference>
<reference evidence="8" key="1">
    <citation type="journal article" date="2021" name="Genome Biol. Evol.">
        <title>The assembled and annotated genome of the fairy-ring fungus Marasmius oreades.</title>
        <authorList>
            <person name="Hiltunen M."/>
            <person name="Ament-Velasquez S.L."/>
            <person name="Johannesson H."/>
        </authorList>
    </citation>
    <scope>NUCLEOTIDE SEQUENCE</scope>
    <source>
        <strain evidence="8">03SP1</strain>
    </source>
</reference>
<gene>
    <name evidence="8" type="ORF">E1B28_012305</name>
</gene>
<dbReference type="SUPFAM" id="SSF57701">
    <property type="entry name" value="Zn2/Cys6 DNA-binding domain"/>
    <property type="match status" value="1"/>
</dbReference>
<evidence type="ECO:0000256" key="3">
    <source>
        <dbReference type="ARBA" id="ARBA00023015"/>
    </source>
</evidence>
<feature type="region of interest" description="Disordered" evidence="6">
    <location>
        <begin position="855"/>
        <end position="875"/>
    </location>
</feature>